<name>A0A8R1ESC3_CAEJA</name>
<protein>
    <submittedName>
        <fullName evidence="1">Uncharacterized protein</fullName>
    </submittedName>
</protein>
<dbReference type="AlphaFoldDB" id="A0A8R1ESC3"/>
<keyword evidence="2" id="KW-1185">Reference proteome</keyword>
<dbReference type="Proteomes" id="UP000005237">
    <property type="component" value="Unassembled WGS sequence"/>
</dbReference>
<proteinExistence type="predicted"/>
<dbReference type="EnsemblMetazoa" id="CJA41087.1">
    <property type="protein sequence ID" value="CJA41087.1"/>
    <property type="gene ID" value="WBGene00216935"/>
</dbReference>
<evidence type="ECO:0000313" key="1">
    <source>
        <dbReference type="EnsemblMetazoa" id="CJA41087.1"/>
    </source>
</evidence>
<reference evidence="2" key="1">
    <citation type="submission" date="2010-08" db="EMBL/GenBank/DDBJ databases">
        <authorList>
            <consortium name="Caenorhabditis japonica Sequencing Consortium"/>
            <person name="Wilson R.K."/>
        </authorList>
    </citation>
    <scope>NUCLEOTIDE SEQUENCE [LARGE SCALE GENOMIC DNA]</scope>
    <source>
        <strain evidence="2">DF5081</strain>
    </source>
</reference>
<organism evidence="1 2">
    <name type="scientific">Caenorhabditis japonica</name>
    <dbReference type="NCBI Taxonomy" id="281687"/>
    <lineage>
        <taxon>Eukaryota</taxon>
        <taxon>Metazoa</taxon>
        <taxon>Ecdysozoa</taxon>
        <taxon>Nematoda</taxon>
        <taxon>Chromadorea</taxon>
        <taxon>Rhabditida</taxon>
        <taxon>Rhabditina</taxon>
        <taxon>Rhabditomorpha</taxon>
        <taxon>Rhabditoidea</taxon>
        <taxon>Rhabditidae</taxon>
        <taxon>Peloderinae</taxon>
        <taxon>Caenorhabditis</taxon>
    </lineage>
</organism>
<sequence length="81" mass="9521">MRSEAYSCFFYFKAKKNCCTDWRYQTCPVLSRPVLPARLNGVNLRRRHPVVVWCVRKRHLHTTAVLLAFLETEQPEKVAPS</sequence>
<evidence type="ECO:0000313" key="2">
    <source>
        <dbReference type="Proteomes" id="UP000005237"/>
    </source>
</evidence>
<reference evidence="1" key="2">
    <citation type="submission" date="2022-06" db="UniProtKB">
        <authorList>
            <consortium name="EnsemblMetazoa"/>
        </authorList>
    </citation>
    <scope>IDENTIFICATION</scope>
    <source>
        <strain evidence="1">DF5081</strain>
    </source>
</reference>
<accession>A0A8R1ESC3</accession>